<keyword evidence="3" id="KW-0378">Hydrolase</keyword>
<dbReference type="InterPro" id="IPR022700">
    <property type="entry name" value="CLIP"/>
</dbReference>
<evidence type="ECO:0000256" key="2">
    <source>
        <dbReference type="ARBA" id="ARBA00022729"/>
    </source>
</evidence>
<sequence length="104" mass="11460">MFASYMFSVLLLLATVNGKFLQDTCLTPNSERGICINLQECPPIFALSNDFTNQITLEILKFLIGSQCGFVKSNAKVCCPLSELNKEDISNQESVASNSFVLTQ</sequence>
<organism evidence="8 9">
    <name type="scientific">Brassicogethes aeneus</name>
    <name type="common">Rape pollen beetle</name>
    <name type="synonym">Meligethes aeneus</name>
    <dbReference type="NCBI Taxonomy" id="1431903"/>
    <lineage>
        <taxon>Eukaryota</taxon>
        <taxon>Metazoa</taxon>
        <taxon>Ecdysozoa</taxon>
        <taxon>Arthropoda</taxon>
        <taxon>Hexapoda</taxon>
        <taxon>Insecta</taxon>
        <taxon>Pterygota</taxon>
        <taxon>Neoptera</taxon>
        <taxon>Endopterygota</taxon>
        <taxon>Coleoptera</taxon>
        <taxon>Polyphaga</taxon>
        <taxon>Cucujiformia</taxon>
        <taxon>Nitidulidae</taxon>
        <taxon>Meligethinae</taxon>
        <taxon>Brassicogethes</taxon>
    </lineage>
</organism>
<evidence type="ECO:0000259" key="7">
    <source>
        <dbReference type="PROSITE" id="PS51888"/>
    </source>
</evidence>
<protein>
    <recommendedName>
        <fullName evidence="7">Clip domain-containing protein</fullName>
    </recommendedName>
</protein>
<keyword evidence="5" id="KW-1015">Disulfide bond</keyword>
<evidence type="ECO:0000256" key="5">
    <source>
        <dbReference type="ARBA" id="ARBA00023157"/>
    </source>
</evidence>
<dbReference type="OrthoDB" id="6652883at2759"/>
<keyword evidence="9" id="KW-1185">Reference proteome</keyword>
<gene>
    <name evidence="8" type="ORF">MELIAE_LOCUS9025</name>
</gene>
<feature type="chain" id="PRO_5040272002" description="Clip domain-containing protein" evidence="6">
    <location>
        <begin position="19"/>
        <end position="104"/>
    </location>
</feature>
<dbReference type="GO" id="GO:0008236">
    <property type="term" value="F:serine-type peptidase activity"/>
    <property type="evidence" value="ECO:0007669"/>
    <property type="project" value="UniProtKB-KW"/>
</dbReference>
<dbReference type="PROSITE" id="PS51888">
    <property type="entry name" value="CLIP"/>
    <property type="match status" value="1"/>
</dbReference>
<dbReference type="AlphaFoldDB" id="A0A9P0B6N3"/>
<accession>A0A9P0B6N3</accession>
<dbReference type="SMART" id="SM00680">
    <property type="entry name" value="CLIP"/>
    <property type="match status" value="1"/>
</dbReference>
<keyword evidence="1" id="KW-0645">Protease</keyword>
<dbReference type="InterPro" id="IPR038565">
    <property type="entry name" value="CLIP_sf"/>
</dbReference>
<proteinExistence type="predicted"/>
<evidence type="ECO:0000256" key="4">
    <source>
        <dbReference type="ARBA" id="ARBA00022825"/>
    </source>
</evidence>
<name>A0A9P0B6N3_BRAAE</name>
<dbReference type="Proteomes" id="UP001154078">
    <property type="component" value="Chromosome 6"/>
</dbReference>
<dbReference type="Pfam" id="PF12032">
    <property type="entry name" value="CLIP"/>
    <property type="match status" value="1"/>
</dbReference>
<evidence type="ECO:0000256" key="1">
    <source>
        <dbReference type="ARBA" id="ARBA00022670"/>
    </source>
</evidence>
<dbReference type="EMBL" id="OV121137">
    <property type="protein sequence ID" value="CAH0558765.1"/>
    <property type="molecule type" value="Genomic_DNA"/>
</dbReference>
<dbReference type="Gene3D" id="3.30.1640.30">
    <property type="match status" value="1"/>
</dbReference>
<feature type="signal peptide" evidence="6">
    <location>
        <begin position="1"/>
        <end position="18"/>
    </location>
</feature>
<evidence type="ECO:0000256" key="6">
    <source>
        <dbReference type="SAM" id="SignalP"/>
    </source>
</evidence>
<feature type="domain" description="Clip" evidence="7">
    <location>
        <begin position="24"/>
        <end position="79"/>
    </location>
</feature>
<reference evidence="8" key="1">
    <citation type="submission" date="2021-12" db="EMBL/GenBank/DDBJ databases">
        <authorList>
            <person name="King R."/>
        </authorList>
    </citation>
    <scope>NUCLEOTIDE SEQUENCE</scope>
</reference>
<evidence type="ECO:0000313" key="9">
    <source>
        <dbReference type="Proteomes" id="UP001154078"/>
    </source>
</evidence>
<dbReference type="GO" id="GO:0006508">
    <property type="term" value="P:proteolysis"/>
    <property type="evidence" value="ECO:0007669"/>
    <property type="project" value="UniProtKB-KW"/>
</dbReference>
<keyword evidence="2 6" id="KW-0732">Signal</keyword>
<keyword evidence="4" id="KW-0720">Serine protease</keyword>
<evidence type="ECO:0000313" key="8">
    <source>
        <dbReference type="EMBL" id="CAH0558765.1"/>
    </source>
</evidence>
<evidence type="ECO:0000256" key="3">
    <source>
        <dbReference type="ARBA" id="ARBA00022801"/>
    </source>
</evidence>